<dbReference type="PANTHER" id="PTHR46033">
    <property type="entry name" value="PROTEIN MAIN-LIKE 2"/>
    <property type="match status" value="1"/>
</dbReference>
<gene>
    <name evidence="3" type="ORF">D0Y65_004135</name>
</gene>
<feature type="domain" description="Aminotransferase-like plant mobile" evidence="1">
    <location>
        <begin position="212"/>
        <end position="352"/>
    </location>
</feature>
<dbReference type="EMBL" id="QZWG01000002">
    <property type="protein sequence ID" value="RZC25310.1"/>
    <property type="molecule type" value="Genomic_DNA"/>
</dbReference>
<dbReference type="InterPro" id="IPR019557">
    <property type="entry name" value="AminoTfrase-like_pln_mobile"/>
</dbReference>
<evidence type="ECO:0000259" key="1">
    <source>
        <dbReference type="Pfam" id="PF10536"/>
    </source>
</evidence>
<dbReference type="Pfam" id="PF26130">
    <property type="entry name" value="PB1-like"/>
    <property type="match status" value="1"/>
</dbReference>
<name>A0A445LPS7_GLYSO</name>
<reference evidence="3 4" key="1">
    <citation type="submission" date="2018-09" db="EMBL/GenBank/DDBJ databases">
        <title>A high-quality reference genome of wild soybean provides a powerful tool to mine soybean genomes.</title>
        <authorList>
            <person name="Xie M."/>
            <person name="Chung C.Y.L."/>
            <person name="Li M.-W."/>
            <person name="Wong F.-L."/>
            <person name="Chan T.-F."/>
            <person name="Lam H.-M."/>
        </authorList>
    </citation>
    <scope>NUCLEOTIDE SEQUENCE [LARGE SCALE GENOMIC DNA]</scope>
    <source>
        <strain evidence="4">cv. W05</strain>
        <tissue evidence="3">Hypocotyl of etiolated seedlings</tissue>
    </source>
</reference>
<protein>
    <submittedName>
        <fullName evidence="3">Protein MAIN-LIKE 2</fullName>
    </submittedName>
</protein>
<dbReference type="PANTHER" id="PTHR46033:SF8">
    <property type="entry name" value="PROTEIN MAINTENANCE OF MERISTEMS-LIKE"/>
    <property type="match status" value="1"/>
</dbReference>
<dbReference type="AlphaFoldDB" id="A0A445LPS7"/>
<dbReference type="Proteomes" id="UP000289340">
    <property type="component" value="Chromosome 2"/>
</dbReference>
<keyword evidence="4" id="KW-1185">Reference proteome</keyword>
<dbReference type="GO" id="GO:0010073">
    <property type="term" value="P:meristem maintenance"/>
    <property type="evidence" value="ECO:0007669"/>
    <property type="project" value="InterPro"/>
</dbReference>
<feature type="domain" description="PB1-like" evidence="2">
    <location>
        <begin position="486"/>
        <end position="582"/>
    </location>
</feature>
<evidence type="ECO:0000313" key="4">
    <source>
        <dbReference type="Proteomes" id="UP000289340"/>
    </source>
</evidence>
<sequence length="724" mass="83173">MLLHPANNVKWQKCRVIGRALGSCDASEALKQQRPTTSACRQREVAPIVEDVEHVDHATDEVHEEPIEVAVDDVVTDVEGFPSEPHDTSVLMDYVHHVVLIVWNGEERPKLKLSSHEREVEKFGKLVPQIERLMAATRLSHLIACSLDTGVFHSFEALHVDDVALLLVELLEVSSEEARAETVQCHGAYVRLSWLRDIYQSKFDATRWTVATRAYLLHLNGSYALRATALVHMYENLNDTSKSNAMQLVGYITLLQCWVYGHFPFVASSIATKDYDERKPCACRWKYGKQLLVSTYHKRLDRLTSNVVCWIPYSDHRAFREFELISLFFRHIRWCPSIIVHRPERVVRQFGQCAADYMEWFYMISHPFMTPSQPRDPPRHSLVVHDDTFVKPDLPQLLVAVAAMDEALIDAHANVEQPRHTVEACQAIAERLERLLNLRIVTEGTKAHIITQECLRITRGVTEQRNGHLDSKWVMLGFVWVRSMGFSVVIHSMGSWVMNPTLKWEGKEENSHHELDTDTWSFVEVFDLVHDLEFSIIGGIKIWWKEFDVDYETLKDLSNDQDAMDLARYALSQKCEIDIYVVFGVSDYEEVIEDEVRGELTRIMQEMKSTYVVGITTYCAIFARKLALHQNEGDAIKHYTLLRHYSSELISKNANNTFKNHVNRHVPTLPPRFGSFYMCMDACKRGLVDGRRPFIGVDGCQLKTQCGGHMLVVMTVLSFSICYC</sequence>
<dbReference type="InterPro" id="IPR044824">
    <property type="entry name" value="MAIN-like"/>
</dbReference>
<dbReference type="InterPro" id="IPR058594">
    <property type="entry name" value="PB1-like_dom_pln"/>
</dbReference>
<comment type="caution">
    <text evidence="3">The sequence shown here is derived from an EMBL/GenBank/DDBJ whole genome shotgun (WGS) entry which is preliminary data.</text>
</comment>
<accession>A0A445LPS7</accession>
<proteinExistence type="predicted"/>
<organism evidence="3 4">
    <name type="scientific">Glycine soja</name>
    <name type="common">Wild soybean</name>
    <dbReference type="NCBI Taxonomy" id="3848"/>
    <lineage>
        <taxon>Eukaryota</taxon>
        <taxon>Viridiplantae</taxon>
        <taxon>Streptophyta</taxon>
        <taxon>Embryophyta</taxon>
        <taxon>Tracheophyta</taxon>
        <taxon>Spermatophyta</taxon>
        <taxon>Magnoliopsida</taxon>
        <taxon>eudicotyledons</taxon>
        <taxon>Gunneridae</taxon>
        <taxon>Pentapetalae</taxon>
        <taxon>rosids</taxon>
        <taxon>fabids</taxon>
        <taxon>Fabales</taxon>
        <taxon>Fabaceae</taxon>
        <taxon>Papilionoideae</taxon>
        <taxon>50 kb inversion clade</taxon>
        <taxon>NPAAA clade</taxon>
        <taxon>indigoferoid/millettioid clade</taxon>
        <taxon>Phaseoleae</taxon>
        <taxon>Glycine</taxon>
        <taxon>Glycine subgen. Soja</taxon>
    </lineage>
</organism>
<dbReference type="Pfam" id="PF10536">
    <property type="entry name" value="PMD"/>
    <property type="match status" value="1"/>
</dbReference>
<evidence type="ECO:0000313" key="3">
    <source>
        <dbReference type="EMBL" id="RZC25310.1"/>
    </source>
</evidence>
<evidence type="ECO:0000259" key="2">
    <source>
        <dbReference type="Pfam" id="PF26130"/>
    </source>
</evidence>